<sequence>MPRLTSGGPPPSRRRINRAPSPVLAHTLPWLTILLGSMIPGWLLIASAPVMPPLGFLLFIAWRQLRPGLLPIWSALPLGLFDDLFSGQPFGAAVLLWSLAAIALEFVEARVPWRNFLTEWLLAIGLIVSYIVLCLGLNNLAGAGAPVRIILPQIVISVLSYPLVGRFVAVMDRLRLTPITVLR</sequence>
<keyword evidence="1" id="KW-0472">Membrane</keyword>
<proteinExistence type="predicted"/>
<feature type="transmembrane region" description="Helical" evidence="1">
    <location>
        <begin position="90"/>
        <end position="108"/>
    </location>
</feature>
<dbReference type="Proteomes" id="UP000605099">
    <property type="component" value="Unassembled WGS sequence"/>
</dbReference>
<feature type="transmembrane region" description="Helical" evidence="1">
    <location>
        <begin position="23"/>
        <end position="45"/>
    </location>
</feature>
<organism evidence="2 3">
    <name type="scientific">Novosphingobium indicum</name>
    <dbReference type="NCBI Taxonomy" id="462949"/>
    <lineage>
        <taxon>Bacteria</taxon>
        <taxon>Pseudomonadati</taxon>
        <taxon>Pseudomonadota</taxon>
        <taxon>Alphaproteobacteria</taxon>
        <taxon>Sphingomonadales</taxon>
        <taxon>Sphingomonadaceae</taxon>
        <taxon>Novosphingobium</taxon>
    </lineage>
</organism>
<keyword evidence="1" id="KW-0812">Transmembrane</keyword>
<name>A0ABQ2JS24_9SPHN</name>
<accession>A0ABQ2JS24</accession>
<feature type="transmembrane region" description="Helical" evidence="1">
    <location>
        <begin position="150"/>
        <end position="169"/>
    </location>
</feature>
<evidence type="ECO:0000313" key="3">
    <source>
        <dbReference type="Proteomes" id="UP000605099"/>
    </source>
</evidence>
<evidence type="ECO:0000313" key="2">
    <source>
        <dbReference type="EMBL" id="GGN54772.1"/>
    </source>
</evidence>
<protein>
    <recommendedName>
        <fullName evidence="4">Rod shape-determining protein MreD</fullName>
    </recommendedName>
</protein>
<keyword evidence="1" id="KW-1133">Transmembrane helix</keyword>
<feature type="transmembrane region" description="Helical" evidence="1">
    <location>
        <begin position="120"/>
        <end position="138"/>
    </location>
</feature>
<evidence type="ECO:0008006" key="4">
    <source>
        <dbReference type="Google" id="ProtNLM"/>
    </source>
</evidence>
<reference evidence="3" key="1">
    <citation type="journal article" date="2019" name="Int. J. Syst. Evol. Microbiol.">
        <title>The Global Catalogue of Microorganisms (GCM) 10K type strain sequencing project: providing services to taxonomists for standard genome sequencing and annotation.</title>
        <authorList>
            <consortium name="The Broad Institute Genomics Platform"/>
            <consortium name="The Broad Institute Genome Sequencing Center for Infectious Disease"/>
            <person name="Wu L."/>
            <person name="Ma J."/>
        </authorList>
    </citation>
    <scope>NUCLEOTIDE SEQUENCE [LARGE SCALE GENOMIC DNA]</scope>
    <source>
        <strain evidence="3">CGMCC 1.6784</strain>
    </source>
</reference>
<dbReference type="EMBL" id="BMLK01000015">
    <property type="protein sequence ID" value="GGN54772.1"/>
    <property type="molecule type" value="Genomic_DNA"/>
</dbReference>
<keyword evidence="3" id="KW-1185">Reference proteome</keyword>
<gene>
    <name evidence="2" type="ORF">GCM10011349_30760</name>
</gene>
<evidence type="ECO:0000256" key="1">
    <source>
        <dbReference type="SAM" id="Phobius"/>
    </source>
</evidence>
<comment type="caution">
    <text evidence="2">The sequence shown here is derived from an EMBL/GenBank/DDBJ whole genome shotgun (WGS) entry which is preliminary data.</text>
</comment>